<reference evidence="2" key="2">
    <citation type="submission" date="2017-11" db="EMBL/GenBank/DDBJ databases">
        <title>Coralsnake Venomics: Analyses of Venom Gland Transcriptomes and Proteomes of Six Brazilian Taxa.</title>
        <authorList>
            <person name="Aird S.D."/>
            <person name="Jorge da Silva N."/>
            <person name="Qiu L."/>
            <person name="Villar-Briones A."/>
            <person name="Aparecida-Saddi V."/>
            <person name="Campos-Telles M.P."/>
            <person name="Grau M."/>
            <person name="Mikheyev A.S."/>
        </authorList>
    </citation>
    <scope>NUCLEOTIDE SEQUENCE</scope>
    <source>
        <tissue evidence="2">Venom_gland</tissue>
    </source>
</reference>
<evidence type="ECO:0000256" key="1">
    <source>
        <dbReference type="SAM" id="MobiDB-lite"/>
    </source>
</evidence>
<dbReference type="AlphaFoldDB" id="A0A2D4LWT8"/>
<proteinExistence type="predicted"/>
<evidence type="ECO:0000313" key="2">
    <source>
        <dbReference type="EMBL" id="LAB25544.1"/>
    </source>
</evidence>
<sequence>MTGSTLEDQESHQNGKIWLCNAFRWLTGSPHLKITRIWGEKCDVKVYTSTVRRRLLARGLKGCRAQSKPLLTTLIDVCGPVSMPSGPTNSGPRSSPVTRAIST</sequence>
<name>A0A2D4LWT8_9SAUR</name>
<organism evidence="2">
    <name type="scientific">Micrurus spixii</name>
    <name type="common">Amazon coral snake</name>
    <dbReference type="NCBI Taxonomy" id="129469"/>
    <lineage>
        <taxon>Eukaryota</taxon>
        <taxon>Metazoa</taxon>
        <taxon>Chordata</taxon>
        <taxon>Craniata</taxon>
        <taxon>Vertebrata</taxon>
        <taxon>Euteleostomi</taxon>
        <taxon>Lepidosauria</taxon>
        <taxon>Squamata</taxon>
        <taxon>Bifurcata</taxon>
        <taxon>Unidentata</taxon>
        <taxon>Episquamata</taxon>
        <taxon>Toxicofera</taxon>
        <taxon>Serpentes</taxon>
        <taxon>Colubroidea</taxon>
        <taxon>Elapidae</taxon>
        <taxon>Elapinae</taxon>
        <taxon>Micrurus</taxon>
    </lineage>
</organism>
<feature type="compositionally biased region" description="Polar residues" evidence="1">
    <location>
        <begin position="85"/>
        <end position="103"/>
    </location>
</feature>
<protein>
    <submittedName>
        <fullName evidence="2">Uncharacterized protein</fullName>
    </submittedName>
</protein>
<accession>A0A2D4LWT8</accession>
<reference evidence="2" key="1">
    <citation type="submission" date="2017-07" db="EMBL/GenBank/DDBJ databases">
        <authorList>
            <person name="Mikheyev A."/>
            <person name="Grau M."/>
        </authorList>
    </citation>
    <scope>NUCLEOTIDE SEQUENCE</scope>
    <source>
        <tissue evidence="2">Venom_gland</tissue>
    </source>
</reference>
<feature type="region of interest" description="Disordered" evidence="1">
    <location>
        <begin position="83"/>
        <end position="103"/>
    </location>
</feature>
<dbReference type="EMBL" id="IACM01044260">
    <property type="protein sequence ID" value="LAB25544.1"/>
    <property type="molecule type" value="Transcribed_RNA"/>
</dbReference>